<dbReference type="GO" id="GO:0015606">
    <property type="term" value="F:spermidine transmembrane transporter activity"/>
    <property type="evidence" value="ECO:0007669"/>
    <property type="project" value="TreeGrafter"/>
</dbReference>
<dbReference type="PROSITE" id="PS50283">
    <property type="entry name" value="NA_SOLUT_SYMP_3"/>
    <property type="match status" value="1"/>
</dbReference>
<sequence>MQTYSYIIVILVSLFFFGIVYWNFRKVKTSLEDYVVDRNNVNSLTSISTLVSSMLGAWILFSPSEAGTWSGINGILGYSFGQALPFVAFAFIGSRIRELMPSGHSVTEFVKYRYGSLGHTFVAIISVFYMLVFLCAELTGISSAANLIGGIPNWITALIIGLCASTYVVAGGIKASILTDKYQFRFILPLIIIGVLAIYFNSSVTKEFNNLDHNLISLSNWTGGKFGLTLMIAILSANMFHQGLWQRIYSVTDNKSLIKSFSISGIIVIPVVFIFGFIGILAVGIDTASNPSIALFDTIMKISPQWVILVFLVLAVMLVASSLDTLFNSISSIIGTDLTDFLSKDSNSPFTISLSQAVKITPYLCLIPAVIIASQGYSVLYLFLIADMVCCAILFPVFFGLYSSKFNGNDAVISMITGLIIGTLLFPNPDLGTFEWFKSIPYSGDLFASFYMSFISSALISFLLFVKNNISSRQGFVFSSLNKNISSLD</sequence>
<feature type="transmembrane region" description="Helical" evidence="7">
    <location>
        <begin position="305"/>
        <end position="327"/>
    </location>
</feature>
<dbReference type="Gene3D" id="1.20.1730.10">
    <property type="entry name" value="Sodium/glucose cotransporter"/>
    <property type="match status" value="1"/>
</dbReference>
<comment type="similarity">
    <text evidence="2">Belongs to the sodium:solute symporter (SSF) (TC 2.A.21) family.</text>
</comment>
<comment type="subcellular location">
    <subcellularLocation>
        <location evidence="1">Membrane</location>
        <topology evidence="1">Multi-pass membrane protein</topology>
    </subcellularLocation>
</comment>
<dbReference type="InterPro" id="IPR001734">
    <property type="entry name" value="Na/solute_symporter"/>
</dbReference>
<reference evidence="8" key="1">
    <citation type="submission" date="2018-05" db="EMBL/GenBank/DDBJ databases">
        <authorList>
            <person name="Lanie J.A."/>
            <person name="Ng W.-L."/>
            <person name="Kazmierczak K.M."/>
            <person name="Andrzejewski T.M."/>
            <person name="Davidsen T.M."/>
            <person name="Wayne K.J."/>
            <person name="Tettelin H."/>
            <person name="Glass J.I."/>
            <person name="Rusch D."/>
            <person name="Podicherti R."/>
            <person name="Tsui H.-C.T."/>
            <person name="Winkler M.E."/>
        </authorList>
    </citation>
    <scope>NUCLEOTIDE SEQUENCE</scope>
</reference>
<feature type="transmembrane region" description="Helical" evidence="7">
    <location>
        <begin position="44"/>
        <end position="63"/>
    </location>
</feature>
<dbReference type="Pfam" id="PF00474">
    <property type="entry name" value="SSF"/>
    <property type="match status" value="1"/>
</dbReference>
<keyword evidence="3" id="KW-0813">Transport</keyword>
<dbReference type="PANTHER" id="PTHR48086">
    <property type="entry name" value="SODIUM/PROLINE SYMPORTER-RELATED"/>
    <property type="match status" value="1"/>
</dbReference>
<dbReference type="InterPro" id="IPR050277">
    <property type="entry name" value="Sodium:Solute_Symporter"/>
</dbReference>
<dbReference type="EMBL" id="UINC01032752">
    <property type="protein sequence ID" value="SVB20931.1"/>
    <property type="molecule type" value="Genomic_DNA"/>
</dbReference>
<feature type="transmembrane region" description="Helical" evidence="7">
    <location>
        <begin position="117"/>
        <end position="139"/>
    </location>
</feature>
<feature type="transmembrane region" description="Helical" evidence="7">
    <location>
        <begin position="379"/>
        <end position="402"/>
    </location>
</feature>
<evidence type="ECO:0000313" key="8">
    <source>
        <dbReference type="EMBL" id="SVB20931.1"/>
    </source>
</evidence>
<feature type="transmembrane region" description="Helical" evidence="7">
    <location>
        <begin position="182"/>
        <end position="201"/>
    </location>
</feature>
<organism evidence="8">
    <name type="scientific">marine metagenome</name>
    <dbReference type="NCBI Taxonomy" id="408172"/>
    <lineage>
        <taxon>unclassified sequences</taxon>
        <taxon>metagenomes</taxon>
        <taxon>ecological metagenomes</taxon>
    </lineage>
</organism>
<feature type="transmembrane region" description="Helical" evidence="7">
    <location>
        <begin position="75"/>
        <end position="96"/>
    </location>
</feature>
<evidence type="ECO:0000256" key="2">
    <source>
        <dbReference type="ARBA" id="ARBA00006434"/>
    </source>
</evidence>
<dbReference type="GO" id="GO:0005886">
    <property type="term" value="C:plasma membrane"/>
    <property type="evidence" value="ECO:0007669"/>
    <property type="project" value="TreeGrafter"/>
</dbReference>
<feature type="transmembrane region" description="Helical" evidence="7">
    <location>
        <begin position="409"/>
        <end position="426"/>
    </location>
</feature>
<evidence type="ECO:0000256" key="7">
    <source>
        <dbReference type="SAM" id="Phobius"/>
    </source>
</evidence>
<protein>
    <recommendedName>
        <fullName evidence="9">Na+/proline symporter</fullName>
    </recommendedName>
</protein>
<keyword evidence="6 7" id="KW-0472">Membrane</keyword>
<evidence type="ECO:0008006" key="9">
    <source>
        <dbReference type="Google" id="ProtNLM"/>
    </source>
</evidence>
<feature type="transmembrane region" description="Helical" evidence="7">
    <location>
        <begin position="6"/>
        <end position="24"/>
    </location>
</feature>
<keyword evidence="4 7" id="KW-0812">Transmembrane</keyword>
<keyword evidence="5 7" id="KW-1133">Transmembrane helix</keyword>
<evidence type="ECO:0000256" key="3">
    <source>
        <dbReference type="ARBA" id="ARBA00022448"/>
    </source>
</evidence>
<feature type="transmembrane region" description="Helical" evidence="7">
    <location>
        <begin position="446"/>
        <end position="466"/>
    </location>
</feature>
<evidence type="ECO:0000256" key="5">
    <source>
        <dbReference type="ARBA" id="ARBA00022989"/>
    </source>
</evidence>
<evidence type="ECO:0000256" key="6">
    <source>
        <dbReference type="ARBA" id="ARBA00023136"/>
    </source>
</evidence>
<dbReference type="AlphaFoldDB" id="A0A382C5F4"/>
<feature type="transmembrane region" description="Helical" evidence="7">
    <location>
        <begin position="221"/>
        <end position="240"/>
    </location>
</feature>
<name>A0A382C5F4_9ZZZZ</name>
<dbReference type="PANTHER" id="PTHR48086:SF10">
    <property type="entry name" value="AGR155CP"/>
    <property type="match status" value="1"/>
</dbReference>
<feature type="transmembrane region" description="Helical" evidence="7">
    <location>
        <begin position="151"/>
        <end position="170"/>
    </location>
</feature>
<accession>A0A382C5F4</accession>
<gene>
    <name evidence="8" type="ORF">METZ01_LOCUS173785</name>
</gene>
<proteinExistence type="inferred from homology"/>
<evidence type="ECO:0000256" key="1">
    <source>
        <dbReference type="ARBA" id="ARBA00004141"/>
    </source>
</evidence>
<dbReference type="InterPro" id="IPR038377">
    <property type="entry name" value="Na/Glc_symporter_sf"/>
</dbReference>
<evidence type="ECO:0000256" key="4">
    <source>
        <dbReference type="ARBA" id="ARBA00022692"/>
    </source>
</evidence>
<feature type="transmembrane region" description="Helical" evidence="7">
    <location>
        <begin position="348"/>
        <end position="373"/>
    </location>
</feature>
<feature type="transmembrane region" description="Helical" evidence="7">
    <location>
        <begin position="261"/>
        <end position="285"/>
    </location>
</feature>